<name>A0A0A9HTP7_ARUDO</name>
<dbReference type="EMBL" id="GBRH01161603">
    <property type="protein sequence ID" value="JAE36293.1"/>
    <property type="molecule type" value="Transcribed_RNA"/>
</dbReference>
<dbReference type="AlphaFoldDB" id="A0A0A9HTP7"/>
<sequence length="48" mass="5078">MASRTARLAVGTHCSNADSTFSWPKRAKTSMVEARTLSSGNNGTAVCF</sequence>
<protein>
    <submittedName>
        <fullName evidence="1">Uncharacterized protein</fullName>
    </submittedName>
</protein>
<proteinExistence type="predicted"/>
<accession>A0A0A9HTP7</accession>
<reference evidence="1" key="1">
    <citation type="submission" date="2014-09" db="EMBL/GenBank/DDBJ databases">
        <authorList>
            <person name="Magalhaes I.L.F."/>
            <person name="Oliveira U."/>
            <person name="Santos F.R."/>
            <person name="Vidigal T.H.D.A."/>
            <person name="Brescovit A.D."/>
            <person name="Santos A.J."/>
        </authorList>
    </citation>
    <scope>NUCLEOTIDE SEQUENCE</scope>
    <source>
        <tissue evidence="1">Shoot tissue taken approximately 20 cm above the soil surface</tissue>
    </source>
</reference>
<organism evidence="1">
    <name type="scientific">Arundo donax</name>
    <name type="common">Giant reed</name>
    <name type="synonym">Donax arundinaceus</name>
    <dbReference type="NCBI Taxonomy" id="35708"/>
    <lineage>
        <taxon>Eukaryota</taxon>
        <taxon>Viridiplantae</taxon>
        <taxon>Streptophyta</taxon>
        <taxon>Embryophyta</taxon>
        <taxon>Tracheophyta</taxon>
        <taxon>Spermatophyta</taxon>
        <taxon>Magnoliopsida</taxon>
        <taxon>Liliopsida</taxon>
        <taxon>Poales</taxon>
        <taxon>Poaceae</taxon>
        <taxon>PACMAD clade</taxon>
        <taxon>Arundinoideae</taxon>
        <taxon>Arundineae</taxon>
        <taxon>Arundo</taxon>
    </lineage>
</organism>
<reference evidence="1" key="2">
    <citation type="journal article" date="2015" name="Data Brief">
        <title>Shoot transcriptome of the giant reed, Arundo donax.</title>
        <authorList>
            <person name="Barrero R.A."/>
            <person name="Guerrero F.D."/>
            <person name="Moolhuijzen P."/>
            <person name="Goolsby J.A."/>
            <person name="Tidwell J."/>
            <person name="Bellgard S.E."/>
            <person name="Bellgard M.I."/>
        </authorList>
    </citation>
    <scope>NUCLEOTIDE SEQUENCE</scope>
    <source>
        <tissue evidence="1">Shoot tissue taken approximately 20 cm above the soil surface</tissue>
    </source>
</reference>
<evidence type="ECO:0000313" key="1">
    <source>
        <dbReference type="EMBL" id="JAE36293.1"/>
    </source>
</evidence>